<name>E2S7I4_9CORY</name>
<organism evidence="2 3">
    <name type="scientific">Corynebacterium pseudogenitalium ATCC 33035</name>
    <dbReference type="NCBI Taxonomy" id="525264"/>
    <lineage>
        <taxon>Bacteria</taxon>
        <taxon>Bacillati</taxon>
        <taxon>Actinomycetota</taxon>
        <taxon>Actinomycetes</taxon>
        <taxon>Mycobacteriales</taxon>
        <taxon>Corynebacteriaceae</taxon>
        <taxon>Corynebacterium</taxon>
    </lineage>
</organism>
<dbReference type="HOGENOM" id="CLU_3097865_0_0_11"/>
<evidence type="ECO:0000313" key="3">
    <source>
        <dbReference type="Proteomes" id="UP000003020"/>
    </source>
</evidence>
<feature type="region of interest" description="Disordered" evidence="1">
    <location>
        <begin position="1"/>
        <end position="20"/>
    </location>
</feature>
<comment type="caution">
    <text evidence="2">The sequence shown here is derived from an EMBL/GenBank/DDBJ whole genome shotgun (WGS) entry which is preliminary data.</text>
</comment>
<dbReference type="EMBL" id="ABYQ02000016">
    <property type="protein sequence ID" value="EFQ79331.1"/>
    <property type="molecule type" value="Genomic_DNA"/>
</dbReference>
<gene>
    <name evidence="2" type="ORF">HMPREF0305_12486</name>
</gene>
<evidence type="ECO:0000256" key="1">
    <source>
        <dbReference type="SAM" id="MobiDB-lite"/>
    </source>
</evidence>
<dbReference type="AlphaFoldDB" id="E2S7I4"/>
<accession>E2S7I4</accession>
<reference evidence="2 3" key="1">
    <citation type="submission" date="2010-08" db="EMBL/GenBank/DDBJ databases">
        <authorList>
            <person name="Muzny D."/>
            <person name="Qin X."/>
            <person name="Buhay C."/>
            <person name="Dugan-Rocha S."/>
            <person name="Ding Y."/>
            <person name="Chen G."/>
            <person name="Hawes A."/>
            <person name="Holder M."/>
            <person name="Jhangiani S."/>
            <person name="Johnson A."/>
            <person name="Khan Z."/>
            <person name="Li Z."/>
            <person name="Liu W."/>
            <person name="Liu X."/>
            <person name="Perez L."/>
            <person name="Shen H."/>
            <person name="Wang Q."/>
            <person name="Watt J."/>
            <person name="Xi L."/>
            <person name="Xin Y."/>
            <person name="Zhou J."/>
            <person name="Deng J."/>
            <person name="Jiang H."/>
            <person name="Liu Y."/>
            <person name="Qu J."/>
            <person name="Song X.-Z."/>
            <person name="Zhang L."/>
            <person name="Villasana D."/>
            <person name="Johnson A."/>
            <person name="Liu J."/>
            <person name="Liyanage D."/>
            <person name="Lorensuhewa L."/>
            <person name="Robinson T."/>
            <person name="Song A."/>
            <person name="Song B.-B."/>
            <person name="Dinh H."/>
            <person name="Thornton R."/>
            <person name="Coyle M."/>
            <person name="Francisco L."/>
            <person name="Jackson L."/>
            <person name="Javaid M."/>
            <person name="Korchina V."/>
            <person name="Kovar C."/>
            <person name="Mata R."/>
            <person name="Mathew T."/>
            <person name="Ngo R."/>
            <person name="Nguyen L."/>
            <person name="Nguyen N."/>
            <person name="Okwuonu G."/>
            <person name="Ongeri F."/>
            <person name="Pham C."/>
            <person name="Simmons D."/>
            <person name="Wilczek-Boney K."/>
            <person name="Hale W."/>
            <person name="Jakkamsetti A."/>
            <person name="Pham P."/>
            <person name="Ruth R."/>
            <person name="San Lucas F."/>
            <person name="Warren J."/>
            <person name="Zhang J."/>
            <person name="Zhao Z."/>
            <person name="Zhou C."/>
            <person name="Zhu D."/>
            <person name="Lee S."/>
            <person name="Bess C."/>
            <person name="Blankenburg K."/>
            <person name="Forbes L."/>
            <person name="Fu Q."/>
            <person name="Gubbala S."/>
            <person name="Hirani K."/>
            <person name="Jayaseelan J.C."/>
            <person name="Lara F."/>
            <person name="Munidasa M."/>
            <person name="Palculict T."/>
            <person name="Patil S."/>
            <person name="Pu L.-L."/>
            <person name="Saada N."/>
            <person name="Tang L."/>
            <person name="Weissenberger G."/>
            <person name="Zhu Y."/>
            <person name="Hemphill L."/>
            <person name="Shang Y."/>
            <person name="Youmans B."/>
            <person name="Ayvaz T."/>
            <person name="Ross M."/>
            <person name="Santibanez J."/>
            <person name="Aqrawi P."/>
            <person name="Gross S."/>
            <person name="Joshi V."/>
            <person name="Fowler G."/>
            <person name="Nazareth L."/>
            <person name="Reid J."/>
            <person name="Worley K."/>
            <person name="Petrosino J."/>
            <person name="Highlander S."/>
            <person name="Gibbs R."/>
        </authorList>
    </citation>
    <scope>NUCLEOTIDE SEQUENCE [LARGE SCALE GENOMIC DNA]</scope>
    <source>
        <strain evidence="2 3">ATCC 33035</strain>
    </source>
</reference>
<sequence>MDKHSLDTLSHKGKDPDATSGKKLELAIKVVELIDDVVKLSALKRRQLSRD</sequence>
<proteinExistence type="predicted"/>
<evidence type="ECO:0000313" key="2">
    <source>
        <dbReference type="EMBL" id="EFQ79331.1"/>
    </source>
</evidence>
<keyword evidence="3" id="KW-1185">Reference proteome</keyword>
<dbReference type="Proteomes" id="UP000003020">
    <property type="component" value="Unassembled WGS sequence"/>
</dbReference>
<protein>
    <submittedName>
        <fullName evidence="2">Uncharacterized protein</fullName>
    </submittedName>
</protein>